<dbReference type="Pfam" id="PF00665">
    <property type="entry name" value="rve"/>
    <property type="match status" value="1"/>
</dbReference>
<evidence type="ECO:0000259" key="4">
    <source>
        <dbReference type="PROSITE" id="PS50994"/>
    </source>
</evidence>
<dbReference type="InterPro" id="IPR001584">
    <property type="entry name" value="Integrase_cat-core"/>
</dbReference>
<protein>
    <submittedName>
        <fullName evidence="5">IS21 family transposase</fullName>
    </submittedName>
</protein>
<dbReference type="InterPro" id="IPR012337">
    <property type="entry name" value="RNaseH-like_sf"/>
</dbReference>
<evidence type="ECO:0000256" key="1">
    <source>
        <dbReference type="ARBA" id="ARBA00009277"/>
    </source>
</evidence>
<name>A0A3A9JLW5_9PROT</name>
<feature type="domain" description="Integrase catalytic" evidence="4">
    <location>
        <begin position="136"/>
        <end position="316"/>
    </location>
</feature>
<dbReference type="Proteomes" id="UP000278036">
    <property type="component" value="Unassembled WGS sequence"/>
</dbReference>
<comment type="caution">
    <text evidence="5">The sequence shown here is derived from an EMBL/GenBank/DDBJ whole genome shotgun (WGS) entry which is preliminary data.</text>
</comment>
<dbReference type="GO" id="GO:0015074">
    <property type="term" value="P:DNA integration"/>
    <property type="evidence" value="ECO:0007669"/>
    <property type="project" value="InterPro"/>
</dbReference>
<dbReference type="SUPFAM" id="SSF53098">
    <property type="entry name" value="Ribonuclease H-like"/>
    <property type="match status" value="1"/>
</dbReference>
<evidence type="ECO:0000259" key="3">
    <source>
        <dbReference type="PROSITE" id="PS50532"/>
    </source>
</evidence>
<dbReference type="PROSITE" id="PS50532">
    <property type="entry name" value="HTH_IS408"/>
    <property type="match status" value="1"/>
</dbReference>
<dbReference type="Pfam" id="PF22483">
    <property type="entry name" value="Mu-transpos_C_2"/>
    <property type="match status" value="1"/>
</dbReference>
<dbReference type="OrthoDB" id="2065409at2"/>
<dbReference type="InterPro" id="IPR036397">
    <property type="entry name" value="RNaseH_sf"/>
</dbReference>
<dbReference type="NCBIfam" id="NF033546">
    <property type="entry name" value="transpos_IS21"/>
    <property type="match status" value="1"/>
</dbReference>
<dbReference type="EMBL" id="RAQU01000003">
    <property type="protein sequence ID" value="RKK06161.1"/>
    <property type="molecule type" value="Genomic_DNA"/>
</dbReference>
<evidence type="ECO:0000313" key="8">
    <source>
        <dbReference type="Proteomes" id="UP000278036"/>
    </source>
</evidence>
<dbReference type="InterPro" id="IPR017895">
    <property type="entry name" value="HTH_IS408/IS1162_type"/>
</dbReference>
<dbReference type="PANTHER" id="PTHR35004">
    <property type="entry name" value="TRANSPOSASE RV3428C-RELATED"/>
    <property type="match status" value="1"/>
</dbReference>
<reference evidence="5 8" key="1">
    <citation type="submission" date="2018-09" db="EMBL/GenBank/DDBJ databases">
        <title>Roseomonas sp. nov., isolated from feces of Tibetan antelopes in the Qinghai-Tibet plateau, China.</title>
        <authorList>
            <person name="Tian Z."/>
        </authorList>
    </citation>
    <scope>NUCLEOTIDE SEQUENCE [LARGE SCALE GENOMIC DNA]</scope>
    <source>
        <strain evidence="6 7">Z23</strain>
        <strain evidence="5 8">Z24</strain>
    </source>
</reference>
<accession>A0A3A9JLW5</accession>
<evidence type="ECO:0000256" key="2">
    <source>
        <dbReference type="SAM" id="MobiDB-lite"/>
    </source>
</evidence>
<feature type="region of interest" description="Disordered" evidence="2">
    <location>
        <begin position="486"/>
        <end position="516"/>
    </location>
</feature>
<dbReference type="InParanoid" id="A0A3A9JLW5"/>
<dbReference type="RefSeq" id="WP_120636354.1">
    <property type="nucleotide sequence ID" value="NZ_RAQU01000003.1"/>
</dbReference>
<keyword evidence="7" id="KW-1185">Reference proteome</keyword>
<dbReference type="Gene3D" id="3.30.420.10">
    <property type="entry name" value="Ribonuclease H-like superfamily/Ribonuclease H"/>
    <property type="match status" value="1"/>
</dbReference>
<dbReference type="Proteomes" id="UP000274097">
    <property type="component" value="Unassembled WGS sequence"/>
</dbReference>
<dbReference type="PROSITE" id="PS50994">
    <property type="entry name" value="INTEGRASE"/>
    <property type="match status" value="1"/>
</dbReference>
<dbReference type="EMBL" id="RFLX01000027">
    <property type="protein sequence ID" value="RMI17502.1"/>
    <property type="molecule type" value="Genomic_DNA"/>
</dbReference>
<dbReference type="PANTHER" id="PTHR35004:SF8">
    <property type="entry name" value="TRANSPOSASE RV3428C-RELATED"/>
    <property type="match status" value="1"/>
</dbReference>
<dbReference type="GO" id="GO:0003676">
    <property type="term" value="F:nucleic acid binding"/>
    <property type="evidence" value="ECO:0007669"/>
    <property type="project" value="InterPro"/>
</dbReference>
<proteinExistence type="inferred from homology"/>
<dbReference type="AlphaFoldDB" id="A0A3A9JLW5"/>
<evidence type="ECO:0000313" key="7">
    <source>
        <dbReference type="Proteomes" id="UP000274097"/>
    </source>
</evidence>
<sequence>MPAERVSMRRVREILRLKYEAGASDRAIGLAVGVARSTARLCLDRAAAAGLGWPLPVTLTDGALEALLFAGGGAVAGQRRKAEPDWAEVHRELRRPGVTLMLLWDEYRAITPGGYQYSRWCELYRGWEGRLSPTMRQVHPAGERLFVDFAGQTVEVIDPGTGEVRTAQVFVAVLGASNYTYAEAVWTQTLPDWIGAHVRALEFLGGVPRQIVPDNLRSGVLRANWYEPGLNPTYSDLAAHYGTAILPARVRRPRDKAKVEAGVLVVERWILARLRHQRFASLAALNAAISGLLADLNTRPMRRLGVSRHQLFVELDRPALAALPAEPFVYAEWRIRRVGLDYHVDVDGHYYSVPHRLLRQQVEARVTARTVELFHQGERVAVHLRGGLRGRHTTLAEHMPQAHRRHAEWTLERIGREAAAIGPATAALTAIILKSRPHPEQGFRACLGILRLLRAYGRDRLEAACTRGLEIGARSYGSIQSILQHGLDRQPAPQPTRGSEELPLLHPNIRGSGYYH</sequence>
<feature type="domain" description="HTH IS408-type" evidence="3">
    <location>
        <begin position="11"/>
        <end position="93"/>
    </location>
</feature>
<evidence type="ECO:0000313" key="6">
    <source>
        <dbReference type="EMBL" id="RMI17502.1"/>
    </source>
</evidence>
<comment type="similarity">
    <text evidence="1">Belongs to the transposase IS21/IS408/IS1162 family.</text>
</comment>
<gene>
    <name evidence="5" type="ORF">D6Z83_00410</name>
    <name evidence="6" type="ORF">EBE87_22125</name>
</gene>
<dbReference type="InterPro" id="IPR054353">
    <property type="entry name" value="IstA-like_C"/>
</dbReference>
<evidence type="ECO:0000313" key="5">
    <source>
        <dbReference type="EMBL" id="RKK06161.1"/>
    </source>
</evidence>
<organism evidence="5 8">
    <name type="scientific">Teichococcus wenyumeiae</name>
    <dbReference type="NCBI Taxonomy" id="2478470"/>
    <lineage>
        <taxon>Bacteria</taxon>
        <taxon>Pseudomonadati</taxon>
        <taxon>Pseudomonadota</taxon>
        <taxon>Alphaproteobacteria</taxon>
        <taxon>Acetobacterales</taxon>
        <taxon>Roseomonadaceae</taxon>
        <taxon>Roseomonas</taxon>
    </lineage>
</organism>